<gene>
    <name evidence="1" type="ORF">EYF80_068434</name>
</gene>
<reference evidence="1 2" key="1">
    <citation type="submission" date="2019-03" db="EMBL/GenBank/DDBJ databases">
        <title>First draft genome of Liparis tanakae, snailfish: a comprehensive survey of snailfish specific genes.</title>
        <authorList>
            <person name="Kim W."/>
            <person name="Song I."/>
            <person name="Jeong J.-H."/>
            <person name="Kim D."/>
            <person name="Kim S."/>
            <person name="Ryu S."/>
            <person name="Song J.Y."/>
            <person name="Lee S.K."/>
        </authorList>
    </citation>
    <scope>NUCLEOTIDE SEQUENCE [LARGE SCALE GENOMIC DNA]</scope>
    <source>
        <tissue evidence="1">Muscle</tissue>
    </source>
</reference>
<dbReference type="EMBL" id="SRLO01027870">
    <property type="protein sequence ID" value="TNN21455.1"/>
    <property type="molecule type" value="Genomic_DNA"/>
</dbReference>
<keyword evidence="2" id="KW-1185">Reference proteome</keyword>
<evidence type="ECO:0000313" key="1">
    <source>
        <dbReference type="EMBL" id="TNN21455.1"/>
    </source>
</evidence>
<organism evidence="1 2">
    <name type="scientific">Liparis tanakae</name>
    <name type="common">Tanaka's snailfish</name>
    <dbReference type="NCBI Taxonomy" id="230148"/>
    <lineage>
        <taxon>Eukaryota</taxon>
        <taxon>Metazoa</taxon>
        <taxon>Chordata</taxon>
        <taxon>Craniata</taxon>
        <taxon>Vertebrata</taxon>
        <taxon>Euteleostomi</taxon>
        <taxon>Actinopterygii</taxon>
        <taxon>Neopterygii</taxon>
        <taxon>Teleostei</taxon>
        <taxon>Neoteleostei</taxon>
        <taxon>Acanthomorphata</taxon>
        <taxon>Eupercaria</taxon>
        <taxon>Perciformes</taxon>
        <taxon>Cottioidei</taxon>
        <taxon>Cottales</taxon>
        <taxon>Liparidae</taxon>
        <taxon>Liparis</taxon>
    </lineage>
</organism>
<proteinExistence type="predicted"/>
<dbReference type="Proteomes" id="UP000314294">
    <property type="component" value="Unassembled WGS sequence"/>
</dbReference>
<sequence length="148" mass="16320">MGCWSLRAAHGSSRLTMCFRASAQVHCGFGNAGCWFSGFDTGFWATRFVFPRFTAPWRGEAAALTPTQRGALCSPPEASPLETHNQLGNKDPIQVRFELRLPEVTRQREATGPRGHAWRMCGGGARLPGDVDVEEEAMKRIASAVQRR</sequence>
<accession>A0A4Z2DY23</accession>
<comment type="caution">
    <text evidence="1">The sequence shown here is derived from an EMBL/GenBank/DDBJ whole genome shotgun (WGS) entry which is preliminary data.</text>
</comment>
<evidence type="ECO:0000313" key="2">
    <source>
        <dbReference type="Proteomes" id="UP000314294"/>
    </source>
</evidence>
<name>A0A4Z2DY23_9TELE</name>
<dbReference type="AlphaFoldDB" id="A0A4Z2DY23"/>
<protein>
    <submittedName>
        <fullName evidence="1">Uncharacterized protein</fullName>
    </submittedName>
</protein>